<feature type="compositionally biased region" description="Low complexity" evidence="5">
    <location>
        <begin position="348"/>
        <end position="358"/>
    </location>
</feature>
<dbReference type="HOGENOM" id="CLU_042569_3_1_1"/>
<gene>
    <name evidence="6" type="ORF">JAAARDRAFT_33371</name>
</gene>
<dbReference type="GO" id="GO:0005737">
    <property type="term" value="C:cytoplasm"/>
    <property type="evidence" value="ECO:0007669"/>
    <property type="project" value="TreeGrafter"/>
</dbReference>
<evidence type="ECO:0000256" key="2">
    <source>
        <dbReference type="ARBA" id="ARBA00022679"/>
    </source>
</evidence>
<feature type="compositionally biased region" description="Basic and acidic residues" evidence="5">
    <location>
        <begin position="327"/>
        <end position="337"/>
    </location>
</feature>
<dbReference type="GO" id="GO:0032958">
    <property type="term" value="P:inositol phosphate biosynthetic process"/>
    <property type="evidence" value="ECO:0007669"/>
    <property type="project" value="InterPro"/>
</dbReference>
<dbReference type="GO" id="GO:0046854">
    <property type="term" value="P:phosphatidylinositol phosphate biosynthetic process"/>
    <property type="evidence" value="ECO:0007669"/>
    <property type="project" value="TreeGrafter"/>
</dbReference>
<evidence type="ECO:0000256" key="3">
    <source>
        <dbReference type="ARBA" id="ARBA00022777"/>
    </source>
</evidence>
<dbReference type="InParanoid" id="A0A067PYJ1"/>
<reference evidence="7" key="1">
    <citation type="journal article" date="2014" name="Proc. Natl. Acad. Sci. U.S.A.">
        <title>Extensive sampling of basidiomycete genomes demonstrates inadequacy of the white-rot/brown-rot paradigm for wood decay fungi.</title>
        <authorList>
            <person name="Riley R."/>
            <person name="Salamov A.A."/>
            <person name="Brown D.W."/>
            <person name="Nagy L.G."/>
            <person name="Floudas D."/>
            <person name="Held B.W."/>
            <person name="Levasseur A."/>
            <person name="Lombard V."/>
            <person name="Morin E."/>
            <person name="Otillar R."/>
            <person name="Lindquist E.A."/>
            <person name="Sun H."/>
            <person name="LaButti K.M."/>
            <person name="Schmutz J."/>
            <person name="Jabbour D."/>
            <person name="Luo H."/>
            <person name="Baker S.E."/>
            <person name="Pisabarro A.G."/>
            <person name="Walton J.D."/>
            <person name="Blanchette R.A."/>
            <person name="Henrissat B."/>
            <person name="Martin F."/>
            <person name="Cullen D."/>
            <person name="Hibbett D.S."/>
            <person name="Grigoriev I.V."/>
        </authorList>
    </citation>
    <scope>NUCLEOTIDE SEQUENCE [LARGE SCALE GENOMIC DNA]</scope>
    <source>
        <strain evidence="7">MUCL 33604</strain>
    </source>
</reference>
<dbReference type="OrthoDB" id="338650at2759"/>
<dbReference type="PANTHER" id="PTHR12400:SF108">
    <property type="entry name" value="KINASE"/>
    <property type="match status" value="1"/>
</dbReference>
<dbReference type="PANTHER" id="PTHR12400">
    <property type="entry name" value="INOSITOL POLYPHOSPHATE KINASE"/>
    <property type="match status" value="1"/>
</dbReference>
<keyword evidence="7" id="KW-1185">Reference proteome</keyword>
<name>A0A067PYJ1_9AGAM</name>
<evidence type="ECO:0000256" key="4">
    <source>
        <dbReference type="RuleBase" id="RU363090"/>
    </source>
</evidence>
<dbReference type="GO" id="GO:0008440">
    <property type="term" value="F:inositol-1,4,5-trisphosphate 3-kinase activity"/>
    <property type="evidence" value="ECO:0007669"/>
    <property type="project" value="TreeGrafter"/>
</dbReference>
<evidence type="ECO:0000256" key="5">
    <source>
        <dbReference type="SAM" id="MobiDB-lite"/>
    </source>
</evidence>
<dbReference type="EMBL" id="KL197715">
    <property type="protein sequence ID" value="KDQ59794.1"/>
    <property type="molecule type" value="Genomic_DNA"/>
</dbReference>
<feature type="compositionally biased region" description="Low complexity" evidence="5">
    <location>
        <begin position="7"/>
        <end position="21"/>
    </location>
</feature>
<protein>
    <recommendedName>
        <fullName evidence="4">Kinase</fullName>
        <ecNumber evidence="4">2.7.-.-</ecNumber>
    </recommendedName>
</protein>
<feature type="non-terminal residue" evidence="6">
    <location>
        <position position="413"/>
    </location>
</feature>
<dbReference type="AlphaFoldDB" id="A0A067PYJ1"/>
<comment type="similarity">
    <text evidence="1 4">Belongs to the inositol phosphokinase (IPK) family.</text>
</comment>
<dbReference type="STRING" id="933084.A0A067PYJ1"/>
<dbReference type="GO" id="GO:0000824">
    <property type="term" value="F:inositol-1,4,5,6-tetrakisphosphate 3-kinase activity"/>
    <property type="evidence" value="ECO:0007669"/>
    <property type="project" value="TreeGrafter"/>
</dbReference>
<feature type="compositionally biased region" description="Acidic residues" evidence="5">
    <location>
        <begin position="299"/>
        <end position="326"/>
    </location>
</feature>
<dbReference type="SUPFAM" id="SSF56104">
    <property type="entry name" value="SAICAR synthase-like"/>
    <property type="match status" value="1"/>
</dbReference>
<dbReference type="Pfam" id="PF03770">
    <property type="entry name" value="IPK"/>
    <property type="match status" value="2"/>
</dbReference>
<dbReference type="Proteomes" id="UP000027265">
    <property type="component" value="Unassembled WGS sequence"/>
</dbReference>
<dbReference type="InterPro" id="IPR038286">
    <property type="entry name" value="IPK_sf"/>
</dbReference>
<keyword evidence="3 4" id="KW-0418">Kinase</keyword>
<dbReference type="Gene3D" id="3.30.470.160">
    <property type="entry name" value="Inositol polyphosphate kinase"/>
    <property type="match status" value="1"/>
</dbReference>
<evidence type="ECO:0000313" key="6">
    <source>
        <dbReference type="EMBL" id="KDQ59794.1"/>
    </source>
</evidence>
<dbReference type="InterPro" id="IPR005522">
    <property type="entry name" value="IPK"/>
</dbReference>
<proteinExistence type="inferred from homology"/>
<evidence type="ECO:0000256" key="1">
    <source>
        <dbReference type="ARBA" id="ARBA00007374"/>
    </source>
</evidence>
<feature type="region of interest" description="Disordered" evidence="5">
    <location>
        <begin position="1"/>
        <end position="35"/>
    </location>
</feature>
<feature type="region of interest" description="Disordered" evidence="5">
    <location>
        <begin position="295"/>
        <end position="376"/>
    </location>
</feature>
<dbReference type="EC" id="2.7.-.-" evidence="4"/>
<sequence length="413" mass="44456">MTDDHSTLSSPTSGTSSPLPLANQVGGHPGVQTTPDGSLLIKTSLPLELQFYQTTVSDPAFARLRRYIPKFYGTLKLEGRVEGGEDGLTLGVDGAGGGQVVVGGIDKTGVGEDKDSLVLENLSYAFLKPNILDIKLGTKLYDQFDAPPEKKAKMEKTAKHTTSGETGVRLTGFQVYDNTTGEPIVTPKSYGKSIKPSDLPEGFRRFFPLAATTSHDPTRHHPSLHINIPSTSSHPPNTGLPLATLLPILISLRADVAEIREVLEEIELRMVGGSLLIIYEGDWERAERGVEWMETHVGDEEDEDEDEEGEEGDDEGEGGDDVDMEEEVKGKGERGVNFEDADDEVTEDSPLGSGSGSDSGEEGDDDGSGKKPGPPYTVKLIDFAHTRLCPGMGRDEGLLKGLDTVLRLLDGRI</sequence>
<accession>A0A067PYJ1</accession>
<keyword evidence="2 4" id="KW-0808">Transferase</keyword>
<evidence type="ECO:0000313" key="7">
    <source>
        <dbReference type="Proteomes" id="UP000027265"/>
    </source>
</evidence>
<organism evidence="6 7">
    <name type="scientific">Jaapia argillacea MUCL 33604</name>
    <dbReference type="NCBI Taxonomy" id="933084"/>
    <lineage>
        <taxon>Eukaryota</taxon>
        <taxon>Fungi</taxon>
        <taxon>Dikarya</taxon>
        <taxon>Basidiomycota</taxon>
        <taxon>Agaricomycotina</taxon>
        <taxon>Agaricomycetes</taxon>
        <taxon>Agaricomycetidae</taxon>
        <taxon>Jaapiales</taxon>
        <taxon>Jaapiaceae</taxon>
        <taxon>Jaapia</taxon>
    </lineage>
</organism>
<dbReference type="GO" id="GO:0005634">
    <property type="term" value="C:nucleus"/>
    <property type="evidence" value="ECO:0007669"/>
    <property type="project" value="TreeGrafter"/>
</dbReference>